<dbReference type="InterPro" id="IPR002885">
    <property type="entry name" value="PPR_rpt"/>
</dbReference>
<feature type="repeat" description="PPR" evidence="3">
    <location>
        <begin position="54"/>
        <end position="88"/>
    </location>
</feature>
<protein>
    <recommendedName>
        <fullName evidence="5">PROP1-like PPR domain-containing protein</fullName>
    </recommendedName>
</protein>
<name>A0A8T0HR32_CERPU</name>
<dbReference type="InterPro" id="IPR033443">
    <property type="entry name" value="PROP1-like_PPR_dom"/>
</dbReference>
<dbReference type="InterPro" id="IPR050667">
    <property type="entry name" value="PPR-containing_protein"/>
</dbReference>
<dbReference type="EMBL" id="CM026426">
    <property type="protein sequence ID" value="KAG0573257.1"/>
    <property type="molecule type" value="Genomic_DNA"/>
</dbReference>
<evidence type="ECO:0000256" key="4">
    <source>
        <dbReference type="SAM" id="MobiDB-lite"/>
    </source>
</evidence>
<evidence type="ECO:0000256" key="1">
    <source>
        <dbReference type="ARBA" id="ARBA00007626"/>
    </source>
</evidence>
<proteinExistence type="inferred from homology"/>
<accession>A0A8T0HR32</accession>
<dbReference type="Proteomes" id="UP000822688">
    <property type="component" value="Chromosome V"/>
</dbReference>
<gene>
    <name evidence="6" type="ORF">KC19_VG162400</name>
</gene>
<evidence type="ECO:0000256" key="3">
    <source>
        <dbReference type="PROSITE-ProRule" id="PRU00708"/>
    </source>
</evidence>
<dbReference type="PANTHER" id="PTHR47939:SF1">
    <property type="entry name" value="OS04G0684500 PROTEIN"/>
    <property type="match status" value="1"/>
</dbReference>
<dbReference type="AlphaFoldDB" id="A0A8T0HR32"/>
<dbReference type="PROSITE" id="PS51375">
    <property type="entry name" value="PPR"/>
    <property type="match status" value="2"/>
</dbReference>
<evidence type="ECO:0000313" key="7">
    <source>
        <dbReference type="Proteomes" id="UP000822688"/>
    </source>
</evidence>
<reference evidence="6" key="1">
    <citation type="submission" date="2020-06" db="EMBL/GenBank/DDBJ databases">
        <title>WGS assembly of Ceratodon purpureus strain R40.</title>
        <authorList>
            <person name="Carey S.B."/>
            <person name="Jenkins J."/>
            <person name="Shu S."/>
            <person name="Lovell J.T."/>
            <person name="Sreedasyam A."/>
            <person name="Maumus F."/>
            <person name="Tiley G.P."/>
            <person name="Fernandez-Pozo N."/>
            <person name="Barry K."/>
            <person name="Chen C."/>
            <person name="Wang M."/>
            <person name="Lipzen A."/>
            <person name="Daum C."/>
            <person name="Saski C.A."/>
            <person name="Payton A.C."/>
            <person name="Mcbreen J.C."/>
            <person name="Conrad R.E."/>
            <person name="Kollar L.M."/>
            <person name="Olsson S."/>
            <person name="Huttunen S."/>
            <person name="Landis J.B."/>
            <person name="Wickett N.J."/>
            <person name="Johnson M.G."/>
            <person name="Rensing S.A."/>
            <person name="Grimwood J."/>
            <person name="Schmutz J."/>
            <person name="Mcdaniel S.F."/>
        </authorList>
    </citation>
    <scope>NUCLEOTIDE SEQUENCE</scope>
    <source>
        <strain evidence="6">R40</strain>
    </source>
</reference>
<keyword evidence="2" id="KW-0677">Repeat</keyword>
<dbReference type="NCBIfam" id="TIGR00756">
    <property type="entry name" value="PPR"/>
    <property type="match status" value="2"/>
</dbReference>
<evidence type="ECO:0000313" key="6">
    <source>
        <dbReference type="EMBL" id="KAG0573257.1"/>
    </source>
</evidence>
<sequence>MREASDIMQKMRQEGLTPDVHSYTSFVNACCKAGDMQKATVAVEQMKQEGVQSNLQSYTTLVHGWASASYVEKALVFYDGMKAAGMKPNKPLYHCIMTLFISRATVARESVFDGVVRVTSKMVDQGICVDFVTAKHWQRFLIKAERQPGDLTGAVEGIFPPDWKAAVEEARAKEEADNADTTDYNETDDEYEEEWEPEEDVMLSNSFICIRGTSAYSHHCFH</sequence>
<organism evidence="6 7">
    <name type="scientific">Ceratodon purpureus</name>
    <name type="common">Fire moss</name>
    <name type="synonym">Dicranum purpureum</name>
    <dbReference type="NCBI Taxonomy" id="3225"/>
    <lineage>
        <taxon>Eukaryota</taxon>
        <taxon>Viridiplantae</taxon>
        <taxon>Streptophyta</taxon>
        <taxon>Embryophyta</taxon>
        <taxon>Bryophyta</taxon>
        <taxon>Bryophytina</taxon>
        <taxon>Bryopsida</taxon>
        <taxon>Dicranidae</taxon>
        <taxon>Pseudoditrichales</taxon>
        <taxon>Ditrichaceae</taxon>
        <taxon>Ceratodon</taxon>
    </lineage>
</organism>
<feature type="domain" description="PROP1-like PPR" evidence="5">
    <location>
        <begin position="3"/>
        <end position="96"/>
    </location>
</feature>
<dbReference type="PANTHER" id="PTHR47939">
    <property type="entry name" value="MEMBRANE-ASSOCIATED SALT-INDUCIBLE PROTEIN-LIKE"/>
    <property type="match status" value="1"/>
</dbReference>
<comment type="caution">
    <text evidence="6">The sequence shown here is derived from an EMBL/GenBank/DDBJ whole genome shotgun (WGS) entry which is preliminary data.</text>
</comment>
<feature type="region of interest" description="Disordered" evidence="4">
    <location>
        <begin position="169"/>
        <end position="196"/>
    </location>
</feature>
<feature type="repeat" description="PPR" evidence="3">
    <location>
        <begin position="19"/>
        <end position="53"/>
    </location>
</feature>
<dbReference type="Pfam" id="PF17177">
    <property type="entry name" value="PPR_long"/>
    <property type="match status" value="1"/>
</dbReference>
<dbReference type="InterPro" id="IPR011990">
    <property type="entry name" value="TPR-like_helical_dom_sf"/>
</dbReference>
<feature type="compositionally biased region" description="Acidic residues" evidence="4">
    <location>
        <begin position="177"/>
        <end position="196"/>
    </location>
</feature>
<keyword evidence="7" id="KW-1185">Reference proteome</keyword>
<comment type="similarity">
    <text evidence="1">Belongs to the PPR family. P subfamily.</text>
</comment>
<evidence type="ECO:0000256" key="2">
    <source>
        <dbReference type="ARBA" id="ARBA00022737"/>
    </source>
</evidence>
<dbReference type="Gene3D" id="1.25.40.10">
    <property type="entry name" value="Tetratricopeptide repeat domain"/>
    <property type="match status" value="1"/>
</dbReference>
<evidence type="ECO:0000259" key="5">
    <source>
        <dbReference type="Pfam" id="PF17177"/>
    </source>
</evidence>